<dbReference type="RefSeq" id="WP_182110723.1">
    <property type="nucleotide sequence ID" value="NZ_JACFYF010000039.1"/>
</dbReference>
<name>A0A7W2IW36_9VIBR</name>
<accession>A0A7W2IW36</accession>
<reference evidence="1 2" key="1">
    <citation type="submission" date="2020-07" db="EMBL/GenBank/DDBJ databases">
        <title>Vibrio marinisediminis sp. nov., isolated from marine sediment.</title>
        <authorList>
            <person name="Ji X."/>
        </authorList>
    </citation>
    <scope>NUCLEOTIDE SEQUENCE [LARGE SCALE GENOMIC DNA]</scope>
    <source>
        <strain evidence="1 2">404</strain>
    </source>
</reference>
<sequence>MKYDDLGDGWSKVTVLNPETSDFYNRYYYKRVKAKRVEITTPKAQVLASYTLIEKDLRSVAVWLNEIESMMKADVKLVQDPKNRKSDHDRTRYNLIKGLFVAALTFYAKCFATCEGRKVKLEKKNLDEDFRKKHQSAIDMRNNFAAHSGAEKVEKVKVVLALDTKRRKGAVPYFTRELGQPDTYTLENLAEFRGLVEHVKSFVDGKIDTLNKKVLEDDIISKGGDYWYKET</sequence>
<dbReference type="Proteomes" id="UP000571701">
    <property type="component" value="Unassembled WGS sequence"/>
</dbReference>
<evidence type="ECO:0000313" key="1">
    <source>
        <dbReference type="EMBL" id="MBA5764692.1"/>
    </source>
</evidence>
<dbReference type="EMBL" id="JACFYF010000039">
    <property type="protein sequence ID" value="MBA5764692.1"/>
    <property type="molecule type" value="Genomic_DNA"/>
</dbReference>
<evidence type="ECO:0000313" key="2">
    <source>
        <dbReference type="Proteomes" id="UP000571701"/>
    </source>
</evidence>
<gene>
    <name evidence="1" type="ORF">H2O73_20230</name>
</gene>
<protein>
    <submittedName>
        <fullName evidence="1">Uncharacterized protein</fullName>
    </submittedName>
</protein>
<proteinExistence type="predicted"/>
<keyword evidence="2" id="KW-1185">Reference proteome</keyword>
<comment type="caution">
    <text evidence="1">The sequence shown here is derived from an EMBL/GenBank/DDBJ whole genome shotgun (WGS) entry which is preliminary data.</text>
</comment>
<dbReference type="AlphaFoldDB" id="A0A7W2IW36"/>
<organism evidence="1 2">
    <name type="scientific">Vibrio marinisediminis</name>
    <dbReference type="NCBI Taxonomy" id="2758441"/>
    <lineage>
        <taxon>Bacteria</taxon>
        <taxon>Pseudomonadati</taxon>
        <taxon>Pseudomonadota</taxon>
        <taxon>Gammaproteobacteria</taxon>
        <taxon>Vibrionales</taxon>
        <taxon>Vibrionaceae</taxon>
        <taxon>Vibrio</taxon>
    </lineage>
</organism>